<feature type="domain" description="Prokaryotic-type class I peptide chain release factors" evidence="2">
    <location>
        <begin position="56"/>
        <end position="184"/>
    </location>
</feature>
<dbReference type="Proteomes" id="UP000275772">
    <property type="component" value="Unassembled WGS sequence"/>
</dbReference>
<dbReference type="PANTHER" id="PTHR11075">
    <property type="entry name" value="PEPTIDE CHAIN RELEASE FACTOR"/>
    <property type="match status" value="1"/>
</dbReference>
<accession>A0A383UTP7</accession>
<dbReference type="VEuPathDB" id="FungiDB:BLGHR1_14527"/>
<dbReference type="GO" id="GO:0005762">
    <property type="term" value="C:mitochondrial large ribosomal subunit"/>
    <property type="evidence" value="ECO:0007669"/>
    <property type="project" value="TreeGrafter"/>
</dbReference>
<dbReference type="InterPro" id="IPR052104">
    <property type="entry name" value="Mito_Release_Factor_mL62"/>
</dbReference>
<evidence type="ECO:0000256" key="1">
    <source>
        <dbReference type="SAM" id="MobiDB-lite"/>
    </source>
</evidence>
<dbReference type="GO" id="GO:0004045">
    <property type="term" value="F:peptidyl-tRNA hydrolase activity"/>
    <property type="evidence" value="ECO:0007669"/>
    <property type="project" value="TreeGrafter"/>
</dbReference>
<dbReference type="GO" id="GO:0070126">
    <property type="term" value="P:mitochondrial translational termination"/>
    <property type="evidence" value="ECO:0007669"/>
    <property type="project" value="TreeGrafter"/>
</dbReference>
<dbReference type="Pfam" id="PF00472">
    <property type="entry name" value="RF-1"/>
    <property type="match status" value="1"/>
</dbReference>
<dbReference type="Gene3D" id="3.30.160.20">
    <property type="match status" value="1"/>
</dbReference>
<sequence>MLGMQKFKLLVISTRISYYNRCLASQTCRAYHHQQENSLSDIEAARVWFSSFTKSSIPTKLSKTTFSRASGPGGQKTNKTSSKATTVWPLSSLFPHLPAALHVDLKKSRYFVHSTQSILIQCDTHRNQTTNEEENHNRLFQEIKNIYRMKIPGATSIEQKEKVKKLKNYEKAAKIRMKKMHSAKKSSRRLGDTYN</sequence>
<evidence type="ECO:0000313" key="3">
    <source>
        <dbReference type="EMBL" id="SZF03733.1"/>
    </source>
</evidence>
<gene>
    <name evidence="3" type="ORF">BLGHR1_14527</name>
</gene>
<protein>
    <recommendedName>
        <fullName evidence="2">Prokaryotic-type class I peptide chain release factors domain-containing protein</fullName>
    </recommendedName>
</protein>
<dbReference type="AlphaFoldDB" id="A0A383UTP7"/>
<name>A0A383UTP7_BLUHO</name>
<reference evidence="3 4" key="1">
    <citation type="submission" date="2017-11" db="EMBL/GenBank/DDBJ databases">
        <authorList>
            <person name="Kracher B."/>
        </authorList>
    </citation>
    <scope>NUCLEOTIDE SEQUENCE [LARGE SCALE GENOMIC DNA]</scope>
    <source>
        <strain evidence="3 4">RACE1</strain>
    </source>
</reference>
<dbReference type="EMBL" id="UNSH01000056">
    <property type="protein sequence ID" value="SZF03733.1"/>
    <property type="molecule type" value="Genomic_DNA"/>
</dbReference>
<dbReference type="PANTHER" id="PTHR11075:SF54">
    <property type="entry name" value="LARGE RIBOSOMAL SUBUNIT PROTEIN ML62"/>
    <property type="match status" value="1"/>
</dbReference>
<evidence type="ECO:0000259" key="2">
    <source>
        <dbReference type="Pfam" id="PF00472"/>
    </source>
</evidence>
<proteinExistence type="predicted"/>
<feature type="compositionally biased region" description="Basic residues" evidence="1">
    <location>
        <begin position="176"/>
        <end position="188"/>
    </location>
</feature>
<dbReference type="InterPro" id="IPR000352">
    <property type="entry name" value="Pep_chain_release_fac_I"/>
</dbReference>
<feature type="region of interest" description="Disordered" evidence="1">
    <location>
        <begin position="176"/>
        <end position="195"/>
    </location>
</feature>
<evidence type="ECO:0000313" key="4">
    <source>
        <dbReference type="Proteomes" id="UP000275772"/>
    </source>
</evidence>
<dbReference type="GO" id="GO:0016150">
    <property type="term" value="F:translation release factor activity, codon nonspecific"/>
    <property type="evidence" value="ECO:0007669"/>
    <property type="project" value="TreeGrafter"/>
</dbReference>
<organism evidence="3 4">
    <name type="scientific">Blumeria hordei</name>
    <name type="common">Barley powdery mildew</name>
    <name type="synonym">Blumeria graminis f. sp. hordei</name>
    <dbReference type="NCBI Taxonomy" id="2867405"/>
    <lineage>
        <taxon>Eukaryota</taxon>
        <taxon>Fungi</taxon>
        <taxon>Dikarya</taxon>
        <taxon>Ascomycota</taxon>
        <taxon>Pezizomycotina</taxon>
        <taxon>Leotiomycetes</taxon>
        <taxon>Erysiphales</taxon>
        <taxon>Erysiphaceae</taxon>
        <taxon>Blumeria</taxon>
    </lineage>
</organism>